<evidence type="ECO:0000313" key="3">
    <source>
        <dbReference type="EMBL" id="MED6220911.1"/>
    </source>
</evidence>
<protein>
    <recommendedName>
        <fullName evidence="2">DUF8040 domain-containing protein</fullName>
    </recommendedName>
</protein>
<dbReference type="EMBL" id="JASCZI010272191">
    <property type="protein sequence ID" value="MED6220911.1"/>
    <property type="molecule type" value="Genomic_DNA"/>
</dbReference>
<dbReference type="Pfam" id="PF26138">
    <property type="entry name" value="DUF8040"/>
    <property type="match status" value="1"/>
</dbReference>
<dbReference type="InterPro" id="IPR058353">
    <property type="entry name" value="DUF8040"/>
</dbReference>
<feature type="domain" description="DUF8040" evidence="2">
    <location>
        <begin position="31"/>
        <end position="78"/>
    </location>
</feature>
<gene>
    <name evidence="3" type="ORF">PIB30_049341</name>
</gene>
<evidence type="ECO:0000313" key="4">
    <source>
        <dbReference type="Proteomes" id="UP001341840"/>
    </source>
</evidence>
<evidence type="ECO:0000259" key="2">
    <source>
        <dbReference type="Pfam" id="PF26138"/>
    </source>
</evidence>
<reference evidence="3 4" key="1">
    <citation type="journal article" date="2023" name="Plants (Basel)">
        <title>Bridging the Gap: Combining Genomics and Transcriptomics Approaches to Understand Stylosanthes scabra, an Orphan Legume from the Brazilian Caatinga.</title>
        <authorList>
            <person name="Ferreira-Neto J.R.C."/>
            <person name="da Silva M.D."/>
            <person name="Binneck E."/>
            <person name="de Melo N.F."/>
            <person name="da Silva R.H."/>
            <person name="de Melo A.L.T.M."/>
            <person name="Pandolfi V."/>
            <person name="Bustamante F.O."/>
            <person name="Brasileiro-Vidal A.C."/>
            <person name="Benko-Iseppon A.M."/>
        </authorList>
    </citation>
    <scope>NUCLEOTIDE SEQUENCE [LARGE SCALE GENOMIC DNA]</scope>
    <source>
        <tissue evidence="3">Leaves</tissue>
    </source>
</reference>
<evidence type="ECO:0000256" key="1">
    <source>
        <dbReference type="SAM" id="MobiDB-lite"/>
    </source>
</evidence>
<proteinExistence type="predicted"/>
<sequence length="78" mass="9299">MDNWNEENEKERNDEAKSPSIIEDDLKEVEELRVELVEHGLKGTKRMGVQEMVVMFLKMVGYRVGNRMIQERFRRDGE</sequence>
<keyword evidence="4" id="KW-1185">Reference proteome</keyword>
<organism evidence="3 4">
    <name type="scientific">Stylosanthes scabra</name>
    <dbReference type="NCBI Taxonomy" id="79078"/>
    <lineage>
        <taxon>Eukaryota</taxon>
        <taxon>Viridiplantae</taxon>
        <taxon>Streptophyta</taxon>
        <taxon>Embryophyta</taxon>
        <taxon>Tracheophyta</taxon>
        <taxon>Spermatophyta</taxon>
        <taxon>Magnoliopsida</taxon>
        <taxon>eudicotyledons</taxon>
        <taxon>Gunneridae</taxon>
        <taxon>Pentapetalae</taxon>
        <taxon>rosids</taxon>
        <taxon>fabids</taxon>
        <taxon>Fabales</taxon>
        <taxon>Fabaceae</taxon>
        <taxon>Papilionoideae</taxon>
        <taxon>50 kb inversion clade</taxon>
        <taxon>dalbergioids sensu lato</taxon>
        <taxon>Dalbergieae</taxon>
        <taxon>Pterocarpus clade</taxon>
        <taxon>Stylosanthes</taxon>
    </lineage>
</organism>
<accession>A0ABU6ZG27</accession>
<comment type="caution">
    <text evidence="3">The sequence shown here is derived from an EMBL/GenBank/DDBJ whole genome shotgun (WGS) entry which is preliminary data.</text>
</comment>
<feature type="compositionally biased region" description="Basic and acidic residues" evidence="1">
    <location>
        <begin position="7"/>
        <end position="17"/>
    </location>
</feature>
<dbReference type="Proteomes" id="UP001341840">
    <property type="component" value="Unassembled WGS sequence"/>
</dbReference>
<name>A0ABU6ZG27_9FABA</name>
<feature type="region of interest" description="Disordered" evidence="1">
    <location>
        <begin position="1"/>
        <end position="23"/>
    </location>
</feature>